<keyword evidence="5" id="KW-0547">Nucleotide-binding</keyword>
<dbReference type="PROSITE" id="PS51748">
    <property type="entry name" value="HEXOKINASE_2"/>
    <property type="match status" value="1"/>
</dbReference>
<dbReference type="GO" id="GO:0004340">
    <property type="term" value="F:glucokinase activity"/>
    <property type="evidence" value="ECO:0007669"/>
    <property type="project" value="TreeGrafter"/>
</dbReference>
<dbReference type="KEGG" id="cqu:CpipJ_CPIJ017812"/>
<keyword evidence="5" id="KW-0067">ATP-binding</keyword>
<evidence type="ECO:0000313" key="9">
    <source>
        <dbReference type="Proteomes" id="UP000002320"/>
    </source>
</evidence>
<dbReference type="GO" id="GO:0005829">
    <property type="term" value="C:cytosol"/>
    <property type="evidence" value="ECO:0007669"/>
    <property type="project" value="TreeGrafter"/>
</dbReference>
<organism>
    <name type="scientific">Culex quinquefasciatus</name>
    <name type="common">Southern house mosquito</name>
    <name type="synonym">Culex pungens</name>
    <dbReference type="NCBI Taxonomy" id="7176"/>
    <lineage>
        <taxon>Eukaryota</taxon>
        <taxon>Metazoa</taxon>
        <taxon>Ecdysozoa</taxon>
        <taxon>Arthropoda</taxon>
        <taxon>Hexapoda</taxon>
        <taxon>Insecta</taxon>
        <taxon>Pterygota</taxon>
        <taxon>Neoptera</taxon>
        <taxon>Endopterygota</taxon>
        <taxon>Diptera</taxon>
        <taxon>Nematocera</taxon>
        <taxon>Culicoidea</taxon>
        <taxon>Culicidae</taxon>
        <taxon>Culicinae</taxon>
        <taxon>Culicini</taxon>
        <taxon>Culex</taxon>
        <taxon>Culex</taxon>
    </lineage>
</organism>
<dbReference type="SUPFAM" id="SSF53067">
    <property type="entry name" value="Actin-like ATPase domain"/>
    <property type="match status" value="2"/>
</dbReference>
<dbReference type="GO" id="GO:0005524">
    <property type="term" value="F:ATP binding"/>
    <property type="evidence" value="ECO:0007669"/>
    <property type="project" value="UniProtKB-UniRule"/>
</dbReference>
<sequence>MDLVKPFMDLHVDRVSKEIREQCQELILTDKQMEEIMRRVLKEINNGLHKETQPTADVKCFITYVQDLPNGKEKGKFLALDLGGTNFRVLLIHLKDENDFEMLSKIYAIPQSTGSNACYVEKVENCEMFDGYKDPNKQHVLINTEWGAFGDNGALDFVRTEYDREIDHFSINKGRQIQEKMISGMYMGELARLAIVKFTKAGLLFGGVGSDILFKRGQFFTKYVSEIESDKPGTYSYCRDVLDELGLEHATDEDCANVRYICECVSSRAAHLVSAGIAALINKMDEKSVTVGVDGSVYRFHPKFHDLMVQKIRQFVKPDISFDLMLSEDGSGRGAALVAAVACREAH</sequence>
<evidence type="ECO:0000256" key="1">
    <source>
        <dbReference type="ARBA" id="ARBA00004888"/>
    </source>
</evidence>
<dbReference type="GO" id="GO:0005536">
    <property type="term" value="F:D-glucose binding"/>
    <property type="evidence" value="ECO:0007669"/>
    <property type="project" value="InterPro"/>
</dbReference>
<dbReference type="PANTHER" id="PTHR19443">
    <property type="entry name" value="HEXOKINASE"/>
    <property type="match status" value="1"/>
</dbReference>
<keyword evidence="9" id="KW-1185">Reference proteome</keyword>
<name>B0XEH3_CULQU</name>
<evidence type="ECO:0000256" key="4">
    <source>
        <dbReference type="ARBA" id="ARBA00044613"/>
    </source>
</evidence>
<dbReference type="InterPro" id="IPR022673">
    <property type="entry name" value="Hexokinase_C"/>
</dbReference>
<dbReference type="GO" id="GO:0001678">
    <property type="term" value="P:intracellular glucose homeostasis"/>
    <property type="evidence" value="ECO:0007669"/>
    <property type="project" value="InterPro"/>
</dbReference>
<dbReference type="OMA" id="FMAEHNT"/>
<dbReference type="HOGENOM" id="CLU_014393_5_3_1"/>
<dbReference type="VEuPathDB" id="VectorBase:CQUJHB013514"/>
<evidence type="ECO:0000256" key="5">
    <source>
        <dbReference type="RuleBase" id="RU362007"/>
    </source>
</evidence>
<dbReference type="InterPro" id="IPR001312">
    <property type="entry name" value="Hexokinase"/>
</dbReference>
<dbReference type="VEuPathDB" id="VectorBase:CPIJ017812"/>
<dbReference type="Gene3D" id="3.40.367.20">
    <property type="match status" value="1"/>
</dbReference>
<evidence type="ECO:0000256" key="2">
    <source>
        <dbReference type="ARBA" id="ARBA00005028"/>
    </source>
</evidence>
<protein>
    <recommendedName>
        <fullName evidence="5">Phosphotransferase</fullName>
        <ecNumber evidence="5">2.7.1.-</ecNumber>
    </recommendedName>
</protein>
<dbReference type="STRING" id="7176.B0XEH3"/>
<dbReference type="AlphaFoldDB" id="B0XEH3"/>
<dbReference type="eggNOG" id="KOG1369">
    <property type="taxonomic scope" value="Eukaryota"/>
</dbReference>
<dbReference type="GO" id="GO:0006006">
    <property type="term" value="P:glucose metabolic process"/>
    <property type="evidence" value="ECO:0007669"/>
    <property type="project" value="TreeGrafter"/>
</dbReference>
<feature type="domain" description="Hexokinase C-terminal" evidence="6">
    <location>
        <begin position="112"/>
        <end position="341"/>
    </location>
</feature>
<dbReference type="EnsemblMetazoa" id="CPIJ017812-RA">
    <property type="protein sequence ID" value="CPIJ017812-PA"/>
    <property type="gene ID" value="CPIJ017812"/>
</dbReference>
<gene>
    <name evidence="8" type="primary">6051634</name>
    <name evidence="7" type="ORF">CpipJ_CPIJ017812</name>
</gene>
<dbReference type="GO" id="GO:0008865">
    <property type="term" value="F:fructokinase activity"/>
    <property type="evidence" value="ECO:0007669"/>
    <property type="project" value="TreeGrafter"/>
</dbReference>
<evidence type="ECO:0000313" key="8">
    <source>
        <dbReference type="EnsemblMetazoa" id="CPIJ017812-PA"/>
    </source>
</evidence>
<reference evidence="8" key="2">
    <citation type="submission" date="2020-05" db="UniProtKB">
        <authorList>
            <consortium name="EnsemblMetazoa"/>
        </authorList>
    </citation>
    <scope>IDENTIFICATION</scope>
    <source>
        <strain evidence="8">JHB</strain>
    </source>
</reference>
<dbReference type="EC" id="2.7.1.-" evidence="5"/>
<keyword evidence="5 7" id="KW-0418">Kinase</keyword>
<dbReference type="GO" id="GO:0005739">
    <property type="term" value="C:mitochondrion"/>
    <property type="evidence" value="ECO:0007669"/>
    <property type="project" value="TreeGrafter"/>
</dbReference>
<keyword evidence="5" id="KW-0808">Transferase</keyword>
<evidence type="ECO:0000313" key="7">
    <source>
        <dbReference type="EMBL" id="EDS25970.1"/>
    </source>
</evidence>
<dbReference type="PANTHER" id="PTHR19443:SF16">
    <property type="entry name" value="HEXOKINASE TYPE 1-RELATED"/>
    <property type="match status" value="1"/>
</dbReference>
<comment type="pathway">
    <text evidence="1">Carbohydrate degradation; glycolysis; D-glyceraldehyde 3-phosphate and glycerone phosphate from D-glucose: step 1/4.</text>
</comment>
<comment type="catalytic activity">
    <reaction evidence="4">
        <text>a D-hexose + ATP = a D-hexose 6-phosphate + ADP + H(+)</text>
        <dbReference type="Rhea" id="RHEA:22740"/>
        <dbReference type="ChEBI" id="CHEBI:4194"/>
        <dbReference type="ChEBI" id="CHEBI:15378"/>
        <dbReference type="ChEBI" id="CHEBI:30616"/>
        <dbReference type="ChEBI" id="CHEBI:229467"/>
        <dbReference type="ChEBI" id="CHEBI:456216"/>
        <dbReference type="EC" id="2.7.1.1"/>
    </reaction>
    <physiologicalReaction direction="left-to-right" evidence="4">
        <dbReference type="Rhea" id="RHEA:22741"/>
    </physiologicalReaction>
</comment>
<evidence type="ECO:0000256" key="3">
    <source>
        <dbReference type="ARBA" id="ARBA00023152"/>
    </source>
</evidence>
<keyword evidence="3 5" id="KW-0324">Glycolysis</keyword>
<dbReference type="GO" id="GO:0006096">
    <property type="term" value="P:glycolytic process"/>
    <property type="evidence" value="ECO:0007669"/>
    <property type="project" value="UniProtKB-KW"/>
</dbReference>
<evidence type="ECO:0000259" key="6">
    <source>
        <dbReference type="Pfam" id="PF03727"/>
    </source>
</evidence>
<reference evidence="7" key="1">
    <citation type="submission" date="2007-03" db="EMBL/GenBank/DDBJ databases">
        <title>Annotation of Culex pipiens quinquefasciatus.</title>
        <authorList>
            <consortium name="The Broad Institute Genome Sequencing Platform"/>
            <person name="Atkinson P.W."/>
            <person name="Hemingway J."/>
            <person name="Christensen B.M."/>
            <person name="Higgs S."/>
            <person name="Kodira C."/>
            <person name="Hannick L."/>
            <person name="Megy K."/>
            <person name="O'Leary S."/>
            <person name="Pearson M."/>
            <person name="Haas B.J."/>
            <person name="Mauceli E."/>
            <person name="Wortman J.R."/>
            <person name="Lee N.H."/>
            <person name="Guigo R."/>
            <person name="Stanke M."/>
            <person name="Alvarado L."/>
            <person name="Amedeo P."/>
            <person name="Antoine C.H."/>
            <person name="Arensburger P."/>
            <person name="Bidwell S.L."/>
            <person name="Crawford M."/>
            <person name="Camaro F."/>
            <person name="Devon K."/>
            <person name="Engels R."/>
            <person name="Hammond M."/>
            <person name="Howarth C."/>
            <person name="Koehrsen M."/>
            <person name="Lawson D."/>
            <person name="Montgomery P."/>
            <person name="Nene V."/>
            <person name="Nusbaum C."/>
            <person name="Puiu D."/>
            <person name="Romero-Severson J."/>
            <person name="Severson D.W."/>
            <person name="Shumway M."/>
            <person name="Sisk P."/>
            <person name="Stolte C."/>
            <person name="Zeng Q."/>
            <person name="Eisenstadt E."/>
            <person name="Fraser-Liggett C."/>
            <person name="Strausberg R."/>
            <person name="Galagan J."/>
            <person name="Birren B."/>
            <person name="Collins F.H."/>
        </authorList>
    </citation>
    <scope>NUCLEOTIDE SEQUENCE [LARGE SCALE GENOMIC DNA]</scope>
    <source>
        <strain evidence="7">JHB</strain>
    </source>
</reference>
<accession>B0XEH3</accession>
<dbReference type="EMBL" id="DS232831">
    <property type="protein sequence ID" value="EDS25970.1"/>
    <property type="molecule type" value="Genomic_DNA"/>
</dbReference>
<dbReference type="InterPro" id="IPR043129">
    <property type="entry name" value="ATPase_NBD"/>
</dbReference>
<proteinExistence type="inferred from homology"/>
<dbReference type="InParanoid" id="B0XEH3"/>
<comment type="similarity">
    <text evidence="5">Belongs to the hexokinase family.</text>
</comment>
<comment type="pathway">
    <text evidence="2">Carbohydrate metabolism; hexose metabolism.</text>
</comment>
<dbReference type="OrthoDB" id="419537at2759"/>
<dbReference type="Pfam" id="PF03727">
    <property type="entry name" value="Hexokinase_2"/>
    <property type="match status" value="1"/>
</dbReference>
<dbReference type="Proteomes" id="UP000002320">
    <property type="component" value="Unassembled WGS sequence"/>
</dbReference>